<keyword evidence="4" id="KW-1185">Reference proteome</keyword>
<sequence length="246" mass="26207">MDNISGFVAAEFLTNGRLRAAINLGNPILASQPPGQAQPSGVSVDLARELARRLDVELEMVVFNAAGLAAAALAAGSVNIGFVAIDPQRGEGIRFTPPYVQIEGSYLVREESPLRAKEEVDRQGIRVAVGLGSAYDLYLGRTLKHAQLVRAATSPSVVDTFLHHELDVAAGVRQQLEYDAERFGGLRMLDGRFMTINQAMGLPLRCSDGAWRLLCGFVEELKSGGFVADALARHGIDGAAVAPPAI</sequence>
<dbReference type="RefSeq" id="WP_093557236.1">
    <property type="nucleotide sequence ID" value="NZ_FPBO01000019.1"/>
</dbReference>
<accession>A0A1I7KSJ0</accession>
<evidence type="ECO:0000313" key="4">
    <source>
        <dbReference type="Proteomes" id="UP000199391"/>
    </source>
</evidence>
<dbReference type="Pfam" id="PF00497">
    <property type="entry name" value="SBP_bac_3"/>
    <property type="match status" value="1"/>
</dbReference>
<reference evidence="4" key="1">
    <citation type="submission" date="2016-10" db="EMBL/GenBank/DDBJ databases">
        <authorList>
            <person name="Varghese N."/>
            <person name="Submissions S."/>
        </authorList>
    </citation>
    <scope>NUCLEOTIDE SEQUENCE [LARGE SCALE GENOMIC DNA]</scope>
    <source>
        <strain evidence="4">CGMCC 1.11014</strain>
    </source>
</reference>
<dbReference type="STRING" id="1035707.SAMN05216552_101943"/>
<dbReference type="Proteomes" id="UP000199391">
    <property type="component" value="Unassembled WGS sequence"/>
</dbReference>
<dbReference type="OrthoDB" id="571173at2"/>
<organism evidence="3 4">
    <name type="scientific">Pseudoduganella namucuonensis</name>
    <dbReference type="NCBI Taxonomy" id="1035707"/>
    <lineage>
        <taxon>Bacteria</taxon>
        <taxon>Pseudomonadati</taxon>
        <taxon>Pseudomonadota</taxon>
        <taxon>Betaproteobacteria</taxon>
        <taxon>Burkholderiales</taxon>
        <taxon>Oxalobacteraceae</taxon>
        <taxon>Telluria group</taxon>
        <taxon>Pseudoduganella</taxon>
    </lineage>
</organism>
<evidence type="ECO:0000259" key="2">
    <source>
        <dbReference type="SMART" id="SM00062"/>
    </source>
</evidence>
<evidence type="ECO:0000313" key="3">
    <source>
        <dbReference type="EMBL" id="SFV00387.1"/>
    </source>
</evidence>
<dbReference type="SMART" id="SM00062">
    <property type="entry name" value="PBPb"/>
    <property type="match status" value="1"/>
</dbReference>
<dbReference type="Gene3D" id="3.40.190.10">
    <property type="entry name" value="Periplasmic binding protein-like II"/>
    <property type="match status" value="2"/>
</dbReference>
<dbReference type="SUPFAM" id="SSF53850">
    <property type="entry name" value="Periplasmic binding protein-like II"/>
    <property type="match status" value="1"/>
</dbReference>
<proteinExistence type="predicted"/>
<dbReference type="PANTHER" id="PTHR35936:SF17">
    <property type="entry name" value="ARGININE-BINDING EXTRACELLULAR PROTEIN ARTP"/>
    <property type="match status" value="1"/>
</dbReference>
<dbReference type="EMBL" id="FPBO01000019">
    <property type="protein sequence ID" value="SFV00387.1"/>
    <property type="molecule type" value="Genomic_DNA"/>
</dbReference>
<evidence type="ECO:0000256" key="1">
    <source>
        <dbReference type="ARBA" id="ARBA00022729"/>
    </source>
</evidence>
<protein>
    <submittedName>
        <fullName evidence="3">Amino acid ABC transporter substrate-binding protein, PAAT family</fullName>
    </submittedName>
</protein>
<name>A0A1I7KSJ0_9BURK</name>
<dbReference type="AlphaFoldDB" id="A0A1I7KSJ0"/>
<gene>
    <name evidence="3" type="ORF">SAMN05216552_101943</name>
</gene>
<dbReference type="PANTHER" id="PTHR35936">
    <property type="entry name" value="MEMBRANE-BOUND LYTIC MUREIN TRANSGLYCOSYLASE F"/>
    <property type="match status" value="1"/>
</dbReference>
<dbReference type="InterPro" id="IPR001638">
    <property type="entry name" value="Solute-binding_3/MltF_N"/>
</dbReference>
<feature type="domain" description="Solute-binding protein family 3/N-terminal" evidence="2">
    <location>
        <begin position="17"/>
        <end position="237"/>
    </location>
</feature>
<keyword evidence="1" id="KW-0732">Signal</keyword>